<evidence type="ECO:0000256" key="3">
    <source>
        <dbReference type="ARBA" id="ARBA00022737"/>
    </source>
</evidence>
<evidence type="ECO:0000256" key="6">
    <source>
        <dbReference type="ARBA" id="ARBA00023125"/>
    </source>
</evidence>
<keyword evidence="7" id="KW-0804">Transcription</keyword>
<keyword evidence="13" id="KW-1185">Reference proteome</keyword>
<dbReference type="OrthoDB" id="1918969at2759"/>
<dbReference type="InterPro" id="IPR044810">
    <property type="entry name" value="WRKY_plant"/>
</dbReference>
<evidence type="ECO:0000259" key="11">
    <source>
        <dbReference type="PROSITE" id="PS50811"/>
    </source>
</evidence>
<dbReference type="AlphaFoldDB" id="A0A371FXR4"/>
<feature type="domain" description="WRKY" evidence="11">
    <location>
        <begin position="178"/>
        <end position="242"/>
    </location>
</feature>
<dbReference type="GO" id="GO:0043565">
    <property type="term" value="F:sequence-specific DNA binding"/>
    <property type="evidence" value="ECO:0007669"/>
    <property type="project" value="InterPro"/>
</dbReference>
<comment type="caution">
    <text evidence="12">The sequence shown here is derived from an EMBL/GenBank/DDBJ whole genome shotgun (WGS) entry which is preliminary data.</text>
</comment>
<evidence type="ECO:0000256" key="2">
    <source>
        <dbReference type="ARBA" id="ARBA00022723"/>
    </source>
</evidence>
<keyword evidence="6" id="KW-0238">DNA-binding</keyword>
<protein>
    <submittedName>
        <fullName evidence="12">WRKY transcription factor 1</fullName>
    </submittedName>
</protein>
<feature type="region of interest" description="Disordered" evidence="10">
    <location>
        <begin position="507"/>
        <end position="531"/>
    </location>
</feature>
<keyword evidence="4" id="KW-0862">Zinc</keyword>
<evidence type="ECO:0000256" key="1">
    <source>
        <dbReference type="ARBA" id="ARBA00004123"/>
    </source>
</evidence>
<evidence type="ECO:0000313" key="13">
    <source>
        <dbReference type="Proteomes" id="UP000257109"/>
    </source>
</evidence>
<dbReference type="InterPro" id="IPR003657">
    <property type="entry name" value="WRKY_dom"/>
</dbReference>
<evidence type="ECO:0000256" key="9">
    <source>
        <dbReference type="ARBA" id="ARBA00061157"/>
    </source>
</evidence>
<dbReference type="EMBL" id="QJKJ01007456">
    <property type="protein sequence ID" value="RDX83106.1"/>
    <property type="molecule type" value="Genomic_DNA"/>
</dbReference>
<feature type="domain" description="WRKY" evidence="11">
    <location>
        <begin position="366"/>
        <end position="431"/>
    </location>
</feature>
<comment type="subcellular location">
    <subcellularLocation>
        <location evidence="1">Nucleus</location>
    </subcellularLocation>
</comment>
<dbReference type="InterPro" id="IPR036576">
    <property type="entry name" value="WRKY_dom_sf"/>
</dbReference>
<evidence type="ECO:0000256" key="8">
    <source>
        <dbReference type="ARBA" id="ARBA00023242"/>
    </source>
</evidence>
<evidence type="ECO:0000256" key="4">
    <source>
        <dbReference type="ARBA" id="ARBA00022833"/>
    </source>
</evidence>
<comment type="similarity">
    <text evidence="9">Belongs to the WRKY group I family.</text>
</comment>
<dbReference type="SMART" id="SM00774">
    <property type="entry name" value="WRKY"/>
    <property type="match status" value="2"/>
</dbReference>
<dbReference type="GO" id="GO:0046872">
    <property type="term" value="F:metal ion binding"/>
    <property type="evidence" value="ECO:0007669"/>
    <property type="project" value="UniProtKB-KW"/>
</dbReference>
<evidence type="ECO:0000256" key="5">
    <source>
        <dbReference type="ARBA" id="ARBA00023015"/>
    </source>
</evidence>
<evidence type="ECO:0000256" key="10">
    <source>
        <dbReference type="SAM" id="MobiDB-lite"/>
    </source>
</evidence>
<gene>
    <name evidence="12" type="primary">WRKY1</name>
    <name evidence="12" type="ORF">CR513_36005</name>
</gene>
<dbReference type="PROSITE" id="PS50811">
    <property type="entry name" value="WRKY"/>
    <property type="match status" value="2"/>
</dbReference>
<evidence type="ECO:0000313" key="12">
    <source>
        <dbReference type="EMBL" id="RDX83106.1"/>
    </source>
</evidence>
<organism evidence="12 13">
    <name type="scientific">Mucuna pruriens</name>
    <name type="common">Velvet bean</name>
    <name type="synonym">Dolichos pruriens</name>
    <dbReference type="NCBI Taxonomy" id="157652"/>
    <lineage>
        <taxon>Eukaryota</taxon>
        <taxon>Viridiplantae</taxon>
        <taxon>Streptophyta</taxon>
        <taxon>Embryophyta</taxon>
        <taxon>Tracheophyta</taxon>
        <taxon>Spermatophyta</taxon>
        <taxon>Magnoliopsida</taxon>
        <taxon>eudicotyledons</taxon>
        <taxon>Gunneridae</taxon>
        <taxon>Pentapetalae</taxon>
        <taxon>rosids</taxon>
        <taxon>fabids</taxon>
        <taxon>Fabales</taxon>
        <taxon>Fabaceae</taxon>
        <taxon>Papilionoideae</taxon>
        <taxon>50 kb inversion clade</taxon>
        <taxon>NPAAA clade</taxon>
        <taxon>indigoferoid/millettioid clade</taxon>
        <taxon>Phaseoleae</taxon>
        <taxon>Mucuna</taxon>
    </lineage>
</organism>
<dbReference type="PANTHER" id="PTHR31221">
    <property type="entry name" value="WRKY TRANSCRIPTION FACTOR PROTEIN 1-RELATED"/>
    <property type="match status" value="1"/>
</dbReference>
<sequence length="648" mass="71652">MKAQKGIFCVRCQRCSIGLTPIASFHPNPQQQQHRHLTPSSVLLQQTHFNSLFLFSNFEAFLSLFRIEAHMVSSDKNADQNIPSDKLQQRASPDSDITLSQGHDTKNDLSKPEGATSIPSVVAKNEEGKDSDATACALESDQEGSTCSLPVEKHLQSPDTLPHELPPSQSSQESPSIIREKVSKDGYNWRKYGQKHVKGNEFIRSYYKCTHPNCQAKKQLQQSNNGHITDSICIGQHNHPRPQLNSTVSVECVLPVVEHASHKPSLANVEDKISVEHGRMPQQIKPLHCLPTTKVSPVNELKAAHLLQLNKAKNHVHDTEGPESKRLYLTFTAKLIPSRKKDNSNADATGVDMSTSESRVVVQTSSEVDLVNDGYRWRKYGQKLVKGNTNPRSYYRCSNPGCPVKKHVERASHDSKIVITTYEGQHDHEIPPGRTVTQNAAINTHTTATNGKAGTKSGGNTVCVDTGERSGLDSASRLTEQLNDESITKSKAGDMVEFSVISLSNEGPEIKLSEQQQQKDNSGTKDDSVSNDIICHSSSGVLCRSNEPLKGEVETISEGSKDCLNVVGVRDTPSTQITRIFGPFSAELNKEKDLQAREDLPEKSSIFFMSRKDTRIFRQIGPPEQRSHRHKPLEYADPGPMKGLIVQS</sequence>
<name>A0A371FXR4_MUCPR</name>
<dbReference type="GO" id="GO:0003700">
    <property type="term" value="F:DNA-binding transcription factor activity"/>
    <property type="evidence" value="ECO:0007669"/>
    <property type="project" value="InterPro"/>
</dbReference>
<dbReference type="PANTHER" id="PTHR31221:SF125">
    <property type="entry name" value="WRKY TRANSCRIPTION FACTOR 1"/>
    <property type="match status" value="1"/>
</dbReference>
<dbReference type="STRING" id="157652.A0A371FXR4"/>
<feature type="region of interest" description="Disordered" evidence="10">
    <location>
        <begin position="621"/>
        <end position="648"/>
    </location>
</feature>
<dbReference type="SUPFAM" id="SSF118290">
    <property type="entry name" value="WRKY DNA-binding domain"/>
    <property type="match status" value="2"/>
</dbReference>
<feature type="compositionally biased region" description="Low complexity" evidence="10">
    <location>
        <begin position="166"/>
        <end position="176"/>
    </location>
</feature>
<keyword evidence="8" id="KW-0539">Nucleus</keyword>
<accession>A0A371FXR4</accession>
<reference evidence="12" key="1">
    <citation type="submission" date="2018-05" db="EMBL/GenBank/DDBJ databases">
        <title>Draft genome of Mucuna pruriens seed.</title>
        <authorList>
            <person name="Nnadi N.E."/>
            <person name="Vos R."/>
            <person name="Hasami M.H."/>
            <person name="Devisetty U.K."/>
            <person name="Aguiy J.C."/>
        </authorList>
    </citation>
    <scope>NUCLEOTIDE SEQUENCE [LARGE SCALE GENOMIC DNA]</scope>
    <source>
        <strain evidence="12">JCA_2017</strain>
    </source>
</reference>
<dbReference type="Gene3D" id="2.20.25.80">
    <property type="entry name" value="WRKY domain"/>
    <property type="match status" value="2"/>
</dbReference>
<feature type="region of interest" description="Disordered" evidence="10">
    <location>
        <begin position="74"/>
        <end position="129"/>
    </location>
</feature>
<dbReference type="FunFam" id="2.20.25.80:FF:000006">
    <property type="entry name" value="WRKY transcription factor"/>
    <property type="match status" value="1"/>
</dbReference>
<dbReference type="FunFam" id="2.20.25.80:FF:000003">
    <property type="entry name" value="WRKY transcription factor 57"/>
    <property type="match status" value="1"/>
</dbReference>
<keyword evidence="2" id="KW-0479">Metal-binding</keyword>
<dbReference type="GO" id="GO:0005634">
    <property type="term" value="C:nucleus"/>
    <property type="evidence" value="ECO:0007669"/>
    <property type="project" value="UniProtKB-SubCell"/>
</dbReference>
<proteinExistence type="inferred from homology"/>
<evidence type="ECO:0000256" key="7">
    <source>
        <dbReference type="ARBA" id="ARBA00023163"/>
    </source>
</evidence>
<feature type="compositionally biased region" description="Polar residues" evidence="10">
    <location>
        <begin position="89"/>
        <end position="102"/>
    </location>
</feature>
<keyword evidence="3" id="KW-0677">Repeat</keyword>
<feature type="non-terminal residue" evidence="12">
    <location>
        <position position="1"/>
    </location>
</feature>
<feature type="region of interest" description="Disordered" evidence="10">
    <location>
        <begin position="153"/>
        <end position="178"/>
    </location>
</feature>
<keyword evidence="5" id="KW-0805">Transcription regulation</keyword>
<dbReference type="Pfam" id="PF03106">
    <property type="entry name" value="WRKY"/>
    <property type="match status" value="2"/>
</dbReference>
<dbReference type="Proteomes" id="UP000257109">
    <property type="component" value="Unassembled WGS sequence"/>
</dbReference>